<dbReference type="AlphaFoldDB" id="A0A9P8E6U9"/>
<feature type="signal peptide" evidence="3">
    <location>
        <begin position="1"/>
        <end position="19"/>
    </location>
</feature>
<dbReference type="InterPro" id="IPR029018">
    <property type="entry name" value="Hex-like_dom2"/>
</dbReference>
<comment type="similarity">
    <text evidence="2">Belongs to the arginase family.</text>
</comment>
<dbReference type="InterPro" id="IPR041437">
    <property type="entry name" value="GH115_C"/>
</dbReference>
<dbReference type="EMBL" id="JAHFXF010000838">
    <property type="protein sequence ID" value="KAG9681903.1"/>
    <property type="molecule type" value="Genomic_DNA"/>
</dbReference>
<dbReference type="InterPro" id="IPR031924">
    <property type="entry name" value="GH115"/>
</dbReference>
<dbReference type="InterPro" id="IPR042301">
    <property type="entry name" value="GH115_sf"/>
</dbReference>
<evidence type="ECO:0000256" key="3">
    <source>
        <dbReference type="SAM" id="SignalP"/>
    </source>
</evidence>
<protein>
    <submittedName>
        <fullName evidence="5">Glycoside hydrolase family 115 protein</fullName>
    </submittedName>
</protein>
<feature type="chain" id="PRO_5040186461" evidence="3">
    <location>
        <begin position="20"/>
        <end position="1234"/>
    </location>
</feature>
<dbReference type="Pfam" id="PF17829">
    <property type="entry name" value="GH115_C"/>
    <property type="match status" value="1"/>
</dbReference>
<dbReference type="Gene3D" id="2.60.120.1620">
    <property type="match status" value="1"/>
</dbReference>
<evidence type="ECO:0000256" key="2">
    <source>
        <dbReference type="PROSITE-ProRule" id="PRU00742"/>
    </source>
</evidence>
<dbReference type="OrthoDB" id="4849794at2759"/>
<proteinExistence type="inferred from homology"/>
<dbReference type="Pfam" id="PF00491">
    <property type="entry name" value="Arginase"/>
    <property type="match status" value="1"/>
</dbReference>
<dbReference type="Gene3D" id="3.20.20.520">
    <property type="entry name" value="Glycosyl hydrolase family 115"/>
    <property type="match status" value="1"/>
</dbReference>
<organism evidence="5 6">
    <name type="scientific">Aureobasidium melanogenum</name>
    <name type="common">Aureobasidium pullulans var. melanogenum</name>
    <dbReference type="NCBI Taxonomy" id="46634"/>
    <lineage>
        <taxon>Eukaryota</taxon>
        <taxon>Fungi</taxon>
        <taxon>Dikarya</taxon>
        <taxon>Ascomycota</taxon>
        <taxon>Pezizomycotina</taxon>
        <taxon>Dothideomycetes</taxon>
        <taxon>Dothideomycetidae</taxon>
        <taxon>Dothideales</taxon>
        <taxon>Saccotheciaceae</taxon>
        <taxon>Aureobasidium</taxon>
    </lineage>
</organism>
<dbReference type="Pfam" id="PF15979">
    <property type="entry name" value="Glyco_hydro_115"/>
    <property type="match status" value="1"/>
</dbReference>
<dbReference type="PANTHER" id="PTHR37842:SF2">
    <property type="entry name" value="GYLCOSYL HYDROLASE 115 C-TERMINAL DOMAIN-CONTAINING PROTEIN"/>
    <property type="match status" value="1"/>
</dbReference>
<feature type="non-terminal residue" evidence="5">
    <location>
        <position position="1234"/>
    </location>
</feature>
<reference evidence="5" key="1">
    <citation type="journal article" date="2021" name="J Fungi (Basel)">
        <title>Virulence traits and population genomics of the black yeast Aureobasidium melanogenum.</title>
        <authorList>
            <person name="Cernosa A."/>
            <person name="Sun X."/>
            <person name="Gostincar C."/>
            <person name="Fang C."/>
            <person name="Gunde-Cimerman N."/>
            <person name="Song Z."/>
        </authorList>
    </citation>
    <scope>NUCLEOTIDE SEQUENCE</scope>
    <source>
        <strain evidence="5">EXF-9911</strain>
    </source>
</reference>
<dbReference type="Gene3D" id="3.40.800.10">
    <property type="entry name" value="Ureohydrolase domain"/>
    <property type="match status" value="1"/>
</dbReference>
<dbReference type="PANTHER" id="PTHR37842">
    <property type="match status" value="1"/>
</dbReference>
<dbReference type="Proteomes" id="UP000779574">
    <property type="component" value="Unassembled WGS sequence"/>
</dbReference>
<evidence type="ECO:0000256" key="1">
    <source>
        <dbReference type="ARBA" id="ARBA00022801"/>
    </source>
</evidence>
<evidence type="ECO:0000313" key="6">
    <source>
        <dbReference type="Proteomes" id="UP000779574"/>
    </source>
</evidence>
<sequence>MISIRPLISLLSLASTALAIGQNATIAFNASAGSHELASAGSSVQIIADTRDWPAVLKAAHDLSQDFGRVTGTNGSVILSNTSDTSGLPAYNAGSYFSSNPNNASMIFNITNLTTFSTTGSGAKGGVIIAGTIGNSSLIDMLIKSGKIDVSAINGTWEAFISTVVSNPIDGVAEALVIAGSDRRGTVYGLYDVSEQIGVSPWYFWADSPPQKHDCIYAMNITKVQPSPSVKYRGFFLNDEAPALTGYVNEKFGFTKYGSNFGADFYHTVFELLLRLRANYLWPAQWNSMFNVDDPRSQAMADAYGIVMGTSHTEPMMRSTKEWSVFGNGTWSFASNNASIIPFFVEGAERTRSYEGVITMGMRGSGDTALSAGIETALLENVVSTQRDILAQVFGNASVQNPAAVPQLWCLYKEVQGYYEAGMTVPEDITLLWTDDNWGNIRRLPVGNETSRSGGAGVYYHFDYVGDPRDYKWINTVLNQKTWEQMHLAYERQARQIWVVNVGDLKPLELPISHFFDLAYDISRWNKDSTPEWLELWASREFGPEVAAQTGAIMNTYSILAGRRKFEEVDPNTYSLINYDEANKVLAEWTTLQDKAQSILDGLPVATQPAFFEMVYHPVTAARTYYDIMISAAKNNVYAQQGRTSTNAMAQHVQNQFSYDHQLSKSYNGLLNGKWNHMMDQTHIGYTYWQQPMRQALPPLQYVQMAERALIGDLGVAVEGSNATVPGDDRYHSLSSMTLYLPTLDPYGPARWVDVFHTGTQQITWNVQSSVPYLNFTQKTGTLSPNGTTDTRIWVSVDWSKVAPGAINSTTINITSSSNYGTQYSVPQVVISYNHTVVPSNFTNGHVESDRTVSIEAEHYSSISNGSNSSVSYEVIPGLSRTLSGVTLFPVTADSLTTATAPALEYDFYTFTNLSSGVLMDQNMGTSTMYTPNTVNVTLFLGTSLNTDPNRPLRYAVQLDDQEPQTRHYIIDQPAGANPTGWLTAVADVIWYNTTTFDYSGPGAHKLKIWELEPSVVLLKVVVDLGGVRKSYLGPPESYRTWPGLKEEDDDHWFSEQANYNHASVFWNVAQEGLLANGSCIHAGLRSRLTETSFQGYENDVQQGFMQIKVDDIDRWGVEGIAERIIARVGTEIPVYLSIDIDVLDVAFAPATCTPEAGGWSTRELIRILRGIEGLNVVGADIVEVAPAYDGAGEPTSVAAAHIVHEIVTSIVKRGLIADANDSKAEKHHLRDEL</sequence>
<keyword evidence="3" id="KW-0732">Signal</keyword>
<dbReference type="SUPFAM" id="SSF52768">
    <property type="entry name" value="Arginase/deacetylase"/>
    <property type="match status" value="1"/>
</dbReference>
<name>A0A9P8E6U9_AURME</name>
<evidence type="ECO:0000259" key="4">
    <source>
        <dbReference type="Pfam" id="PF17829"/>
    </source>
</evidence>
<gene>
    <name evidence="5" type="ORF">KCU76_g14175</name>
</gene>
<reference evidence="5" key="2">
    <citation type="submission" date="2021-08" db="EMBL/GenBank/DDBJ databases">
        <authorList>
            <person name="Gostincar C."/>
            <person name="Sun X."/>
            <person name="Song Z."/>
            <person name="Gunde-Cimerman N."/>
        </authorList>
    </citation>
    <scope>NUCLEOTIDE SEQUENCE</scope>
    <source>
        <strain evidence="5">EXF-9911</strain>
    </source>
</reference>
<keyword evidence="1 5" id="KW-0378">Hydrolase</keyword>
<dbReference type="GO" id="GO:0016787">
    <property type="term" value="F:hydrolase activity"/>
    <property type="evidence" value="ECO:0007669"/>
    <property type="project" value="UniProtKB-KW"/>
</dbReference>
<comment type="caution">
    <text evidence="5">The sequence shown here is derived from an EMBL/GenBank/DDBJ whole genome shotgun (WGS) entry which is preliminary data.</text>
</comment>
<dbReference type="GO" id="GO:0046872">
    <property type="term" value="F:metal ion binding"/>
    <property type="evidence" value="ECO:0007669"/>
    <property type="project" value="InterPro"/>
</dbReference>
<evidence type="ECO:0000313" key="5">
    <source>
        <dbReference type="EMBL" id="KAG9681903.1"/>
    </source>
</evidence>
<dbReference type="Gene3D" id="1.20.58.2150">
    <property type="match status" value="1"/>
</dbReference>
<dbReference type="InterPro" id="IPR006035">
    <property type="entry name" value="Ureohydrolase"/>
</dbReference>
<dbReference type="PROSITE" id="PS51409">
    <property type="entry name" value="ARGINASE_2"/>
    <property type="match status" value="1"/>
</dbReference>
<dbReference type="Gene3D" id="3.30.379.10">
    <property type="entry name" value="Chitobiase/beta-hexosaminidase domain 2-like"/>
    <property type="match status" value="1"/>
</dbReference>
<accession>A0A9P8E6U9</accession>
<dbReference type="InterPro" id="IPR023696">
    <property type="entry name" value="Ureohydrolase_dom_sf"/>
</dbReference>
<feature type="domain" description="Gylcosyl hydrolase 115 C-terminal" evidence="4">
    <location>
        <begin position="845"/>
        <end position="1037"/>
    </location>
</feature>